<sequence length="30" mass="3369">MLFCACGILFSATILHECLTAFRTQAHNQK</sequence>
<gene>
    <name evidence="1" type="ORF">M5D96_010361</name>
</gene>
<dbReference type="EMBL" id="JAMKOV010000014">
    <property type="protein sequence ID" value="KAI8037045.1"/>
    <property type="molecule type" value="Genomic_DNA"/>
</dbReference>
<name>A0A9P9YHG4_9MUSC</name>
<dbReference type="AlphaFoldDB" id="A0A9P9YHG4"/>
<dbReference type="Proteomes" id="UP001059596">
    <property type="component" value="Unassembled WGS sequence"/>
</dbReference>
<accession>A0A9P9YHG4</accession>
<reference evidence="1" key="1">
    <citation type="journal article" date="2023" name="Genome Biol. Evol.">
        <title>Long-read-based Genome Assembly of Drosophila gunungcola Reveals Fewer Chemosensory Genes in Flower-breeding Species.</title>
        <authorList>
            <person name="Negi A."/>
            <person name="Liao B.Y."/>
            <person name="Yeh S.D."/>
        </authorList>
    </citation>
    <scope>NUCLEOTIDE SEQUENCE</scope>
    <source>
        <strain evidence="1">Sukarami</strain>
    </source>
</reference>
<organism evidence="1 2">
    <name type="scientific">Drosophila gunungcola</name>
    <name type="common">fruit fly</name>
    <dbReference type="NCBI Taxonomy" id="103775"/>
    <lineage>
        <taxon>Eukaryota</taxon>
        <taxon>Metazoa</taxon>
        <taxon>Ecdysozoa</taxon>
        <taxon>Arthropoda</taxon>
        <taxon>Hexapoda</taxon>
        <taxon>Insecta</taxon>
        <taxon>Pterygota</taxon>
        <taxon>Neoptera</taxon>
        <taxon>Endopterygota</taxon>
        <taxon>Diptera</taxon>
        <taxon>Brachycera</taxon>
        <taxon>Muscomorpha</taxon>
        <taxon>Ephydroidea</taxon>
        <taxon>Drosophilidae</taxon>
        <taxon>Drosophila</taxon>
        <taxon>Sophophora</taxon>
    </lineage>
</organism>
<comment type="caution">
    <text evidence="1">The sequence shown here is derived from an EMBL/GenBank/DDBJ whole genome shotgun (WGS) entry which is preliminary data.</text>
</comment>
<keyword evidence="2" id="KW-1185">Reference proteome</keyword>
<evidence type="ECO:0000313" key="2">
    <source>
        <dbReference type="Proteomes" id="UP001059596"/>
    </source>
</evidence>
<protein>
    <submittedName>
        <fullName evidence="1">Uncharacterized protein</fullName>
    </submittedName>
</protein>
<proteinExistence type="predicted"/>
<evidence type="ECO:0000313" key="1">
    <source>
        <dbReference type="EMBL" id="KAI8037045.1"/>
    </source>
</evidence>